<feature type="region of interest" description="Disordered" evidence="1">
    <location>
        <begin position="25"/>
        <end position="71"/>
    </location>
</feature>
<feature type="compositionally biased region" description="Polar residues" evidence="1">
    <location>
        <begin position="43"/>
        <end position="71"/>
    </location>
</feature>
<protein>
    <submittedName>
        <fullName evidence="2">Transposase</fullName>
    </submittedName>
</protein>
<gene>
    <name evidence="2" type="ORF">E1295_30430</name>
</gene>
<evidence type="ECO:0000313" key="2">
    <source>
        <dbReference type="EMBL" id="TDE41399.1"/>
    </source>
</evidence>
<sequence length="71" mass="7353">MGADSLTALASFTRNLRRDLDTVRNGLTLPHSSGPVEGHVNYSPITPSPSGTPDITPSPEAENQGSPRPGG</sequence>
<reference evidence="2 3" key="1">
    <citation type="submission" date="2019-03" db="EMBL/GenBank/DDBJ databases">
        <title>Draft genome sequences of novel Actinobacteria.</title>
        <authorList>
            <person name="Sahin N."/>
            <person name="Ay H."/>
            <person name="Saygin H."/>
        </authorList>
    </citation>
    <scope>NUCLEOTIDE SEQUENCE [LARGE SCALE GENOMIC DNA]</scope>
    <source>
        <strain evidence="2 3">6K102</strain>
    </source>
</reference>
<evidence type="ECO:0000313" key="3">
    <source>
        <dbReference type="Proteomes" id="UP000295136"/>
    </source>
</evidence>
<dbReference type="EMBL" id="SMLD01000099">
    <property type="protein sequence ID" value="TDE41399.1"/>
    <property type="molecule type" value="Genomic_DNA"/>
</dbReference>
<dbReference type="Proteomes" id="UP000295136">
    <property type="component" value="Unassembled WGS sequence"/>
</dbReference>
<keyword evidence="3" id="KW-1185">Reference proteome</keyword>
<accession>A0A4R5F1Z6</accession>
<evidence type="ECO:0000256" key="1">
    <source>
        <dbReference type="SAM" id="MobiDB-lite"/>
    </source>
</evidence>
<proteinExistence type="predicted"/>
<comment type="caution">
    <text evidence="2">The sequence shown here is derived from an EMBL/GenBank/DDBJ whole genome shotgun (WGS) entry which is preliminary data.</text>
</comment>
<dbReference type="AlphaFoldDB" id="A0A4R5F1Z6"/>
<organism evidence="2 3">
    <name type="scientific">Nonomuraea mesophila</name>
    <dbReference type="NCBI Taxonomy" id="2530382"/>
    <lineage>
        <taxon>Bacteria</taxon>
        <taxon>Bacillati</taxon>
        <taxon>Actinomycetota</taxon>
        <taxon>Actinomycetes</taxon>
        <taxon>Streptosporangiales</taxon>
        <taxon>Streptosporangiaceae</taxon>
        <taxon>Nonomuraea</taxon>
    </lineage>
</organism>
<name>A0A4R5F1Z6_9ACTN</name>